<dbReference type="SMART" id="SM01209">
    <property type="entry name" value="GARS_A"/>
    <property type="match status" value="1"/>
</dbReference>
<dbReference type="Pfam" id="PF02844">
    <property type="entry name" value="GARS_N"/>
    <property type="match status" value="1"/>
</dbReference>
<evidence type="ECO:0000256" key="8">
    <source>
        <dbReference type="ARBA" id="ARBA00022840"/>
    </source>
</evidence>
<feature type="domain" description="ATP-grasp" evidence="14">
    <location>
        <begin position="197"/>
        <end position="402"/>
    </location>
</feature>
<evidence type="ECO:0000256" key="3">
    <source>
        <dbReference type="ARBA" id="ARBA00005174"/>
    </source>
</evidence>
<dbReference type="GO" id="GO:0006189">
    <property type="term" value="P:'de novo' IMP biosynthetic process"/>
    <property type="evidence" value="ECO:0007669"/>
    <property type="project" value="UniProtKB-UniRule"/>
</dbReference>
<name>U3A8L2_9RHOB</name>
<dbReference type="GO" id="GO:0005524">
    <property type="term" value="F:ATP binding"/>
    <property type="evidence" value="ECO:0007669"/>
    <property type="project" value="UniProtKB-UniRule"/>
</dbReference>
<evidence type="ECO:0000256" key="9">
    <source>
        <dbReference type="ARBA" id="ARBA00038345"/>
    </source>
</evidence>
<dbReference type="Gene3D" id="3.90.600.10">
    <property type="entry name" value="Phosphoribosylglycinamide synthetase, C-terminal domain"/>
    <property type="match status" value="1"/>
</dbReference>
<dbReference type="PANTHER" id="PTHR43472">
    <property type="entry name" value="PHOSPHORIBOSYLAMINE--GLYCINE LIGASE"/>
    <property type="match status" value="1"/>
</dbReference>
<dbReference type="InterPro" id="IPR011761">
    <property type="entry name" value="ATP-grasp"/>
</dbReference>
<dbReference type="Gene3D" id="3.30.1490.20">
    <property type="entry name" value="ATP-grasp fold, A domain"/>
    <property type="match status" value="1"/>
</dbReference>
<evidence type="ECO:0000256" key="7">
    <source>
        <dbReference type="ARBA" id="ARBA00022755"/>
    </source>
</evidence>
<comment type="cofactor">
    <cofactor evidence="2">
        <name>Mg(2+)</name>
        <dbReference type="ChEBI" id="CHEBI:18420"/>
    </cofactor>
</comment>
<comment type="caution">
    <text evidence="15">The sequence shown here is derived from an EMBL/GenBank/DDBJ whole genome shotgun (WGS) entry which is preliminary data.</text>
</comment>
<dbReference type="EC" id="6.3.4.13" evidence="4 12"/>
<dbReference type="SUPFAM" id="SSF52440">
    <property type="entry name" value="PreATP-grasp domain"/>
    <property type="match status" value="1"/>
</dbReference>
<dbReference type="UniPathway" id="UPA00074">
    <property type="reaction ID" value="UER00125"/>
</dbReference>
<dbReference type="InterPro" id="IPR020560">
    <property type="entry name" value="PRibGlycinamide_synth_C-dom"/>
</dbReference>
<dbReference type="EMBL" id="BATB01000001">
    <property type="protein sequence ID" value="GAD54004.1"/>
    <property type="molecule type" value="Genomic_DNA"/>
</dbReference>
<evidence type="ECO:0000256" key="5">
    <source>
        <dbReference type="ARBA" id="ARBA00022598"/>
    </source>
</evidence>
<dbReference type="STRING" id="1337093.MBELCI_0056"/>
<dbReference type="InterPro" id="IPR013815">
    <property type="entry name" value="ATP_grasp_subdomain_1"/>
</dbReference>
<evidence type="ECO:0000256" key="1">
    <source>
        <dbReference type="ARBA" id="ARBA00001936"/>
    </source>
</evidence>
<dbReference type="SUPFAM" id="SSF56059">
    <property type="entry name" value="Glutathione synthetase ATP-binding domain-like"/>
    <property type="match status" value="1"/>
</dbReference>
<evidence type="ECO:0000256" key="6">
    <source>
        <dbReference type="ARBA" id="ARBA00022741"/>
    </source>
</evidence>
<protein>
    <recommendedName>
        <fullName evidence="4 12">Phosphoribosylamine--glycine ligase</fullName>
        <ecNumber evidence="4 12">6.3.4.13</ecNumber>
    </recommendedName>
    <alternativeName>
        <fullName evidence="12">GARS</fullName>
    </alternativeName>
    <alternativeName>
        <fullName evidence="10 12">Glycinamide ribonucleotide synthetase</fullName>
    </alternativeName>
    <alternativeName>
        <fullName evidence="11 12">Phosphoribosylglycinamide synthetase</fullName>
    </alternativeName>
</protein>
<dbReference type="InterPro" id="IPR011054">
    <property type="entry name" value="Rudment_hybrid_motif"/>
</dbReference>
<gene>
    <name evidence="12" type="primary">purD</name>
    <name evidence="15" type="ORF">MBELCI_0056</name>
</gene>
<dbReference type="InterPro" id="IPR020561">
    <property type="entry name" value="PRibGlycinamid_synth_ATP-grasp"/>
</dbReference>
<dbReference type="Gene3D" id="3.30.470.20">
    <property type="entry name" value="ATP-grasp fold, B domain"/>
    <property type="match status" value="1"/>
</dbReference>
<evidence type="ECO:0000256" key="4">
    <source>
        <dbReference type="ARBA" id="ARBA00013255"/>
    </source>
</evidence>
<keyword evidence="8 13" id="KW-0067">ATP-binding</keyword>
<sequence length="514" mass="54043">MAGARDGDAAHLAAHPDMAEFAFDGLLHRTRDFGHGELMRVVARLGAVIFEEVHAHCVHQRAGRFNGRRLPPGPGAHRSAPTAGFGGDATMNILILGSGGREHSIAWAVLQNPKCDRLIVAPGNAGIAQIAECADLDILDGDAVAGFAAENAVDLVIIGPEAPLALGVADACRTAGLRVFGPSAEAARLESSKSFTKAICDAAKAPTAGYAHFTDLDAARAYLETRSMPIVIKADGLAAGKGVVVAMERDEAVAALEHMFGGEFGAAGSEVVIEEFMEGEEASFFVLVDGETVLPIGTAQDHKRVGDGDTGPNTGGMGAYSPAPILDETVARKALDEIIRPTMHEMARRGTPYSGVLYAGLMIRHGQPRLVEYNVRFGDPECQVLMMRLGGQALDLIQACAEGRLDGVEAQWAEDHALTVVMAAKGYPNSYEKGSRIQGLDALEESSSAMVFHAGTAAKEGGIVAAGGRVLNVTARGETLAQAREAAYAMVEAIDWPEGFCRRDIGWRALPGTI</sequence>
<dbReference type="Proteomes" id="UP000016566">
    <property type="component" value="Unassembled WGS sequence"/>
</dbReference>
<evidence type="ECO:0000256" key="2">
    <source>
        <dbReference type="ARBA" id="ARBA00001946"/>
    </source>
</evidence>
<evidence type="ECO:0000259" key="14">
    <source>
        <dbReference type="PROSITE" id="PS50975"/>
    </source>
</evidence>
<dbReference type="FunFam" id="3.90.600.10:FF:000001">
    <property type="entry name" value="Trifunctional purine biosynthetic protein adenosine-3"/>
    <property type="match status" value="1"/>
</dbReference>
<comment type="pathway">
    <text evidence="3 12">Purine metabolism; IMP biosynthesis via de novo pathway; N(1)-(5-phospho-D-ribosyl)glycinamide from 5-phospho-alpha-D-ribose 1-diphosphate: step 2/2.</text>
</comment>
<dbReference type="InterPro" id="IPR020559">
    <property type="entry name" value="PRibGlycinamide_synth_CS"/>
</dbReference>
<proteinExistence type="inferred from homology"/>
<dbReference type="PROSITE" id="PS00184">
    <property type="entry name" value="GARS"/>
    <property type="match status" value="1"/>
</dbReference>
<keyword evidence="16" id="KW-1185">Reference proteome</keyword>
<evidence type="ECO:0000256" key="13">
    <source>
        <dbReference type="PROSITE-ProRule" id="PRU00409"/>
    </source>
</evidence>
<comment type="cofactor">
    <cofactor evidence="1">
        <name>Mn(2+)</name>
        <dbReference type="ChEBI" id="CHEBI:29035"/>
    </cofactor>
</comment>
<accession>U3A8L2</accession>
<evidence type="ECO:0000256" key="10">
    <source>
        <dbReference type="ARBA" id="ARBA00042242"/>
    </source>
</evidence>
<dbReference type="AlphaFoldDB" id="U3A8L2"/>
<dbReference type="SUPFAM" id="SSF51246">
    <property type="entry name" value="Rudiment single hybrid motif"/>
    <property type="match status" value="1"/>
</dbReference>
<dbReference type="Pfam" id="PF01071">
    <property type="entry name" value="GARS_A"/>
    <property type="match status" value="1"/>
</dbReference>
<evidence type="ECO:0000256" key="12">
    <source>
        <dbReference type="HAMAP-Rule" id="MF_00138"/>
    </source>
</evidence>
<dbReference type="eggNOG" id="COG0151">
    <property type="taxonomic scope" value="Bacteria"/>
</dbReference>
<dbReference type="GO" id="GO:0009113">
    <property type="term" value="P:purine nucleobase biosynthetic process"/>
    <property type="evidence" value="ECO:0007669"/>
    <property type="project" value="InterPro"/>
</dbReference>
<dbReference type="InterPro" id="IPR020562">
    <property type="entry name" value="PRibGlycinamide_synth_N"/>
</dbReference>
<keyword evidence="5 12" id="KW-0436">Ligase</keyword>
<dbReference type="GO" id="GO:0004637">
    <property type="term" value="F:phosphoribosylamine-glycine ligase activity"/>
    <property type="evidence" value="ECO:0007669"/>
    <property type="project" value="UniProtKB-UniRule"/>
</dbReference>
<comment type="catalytic activity">
    <reaction evidence="12">
        <text>5-phospho-beta-D-ribosylamine + glycine + ATP = N(1)-(5-phospho-beta-D-ribosyl)glycinamide + ADP + phosphate + H(+)</text>
        <dbReference type="Rhea" id="RHEA:17453"/>
        <dbReference type="ChEBI" id="CHEBI:15378"/>
        <dbReference type="ChEBI" id="CHEBI:30616"/>
        <dbReference type="ChEBI" id="CHEBI:43474"/>
        <dbReference type="ChEBI" id="CHEBI:57305"/>
        <dbReference type="ChEBI" id="CHEBI:58681"/>
        <dbReference type="ChEBI" id="CHEBI:143788"/>
        <dbReference type="ChEBI" id="CHEBI:456216"/>
        <dbReference type="EC" id="6.3.4.13"/>
    </reaction>
</comment>
<evidence type="ECO:0000256" key="11">
    <source>
        <dbReference type="ARBA" id="ARBA00042864"/>
    </source>
</evidence>
<dbReference type="Pfam" id="PF02843">
    <property type="entry name" value="GARS_C"/>
    <property type="match status" value="1"/>
</dbReference>
<keyword evidence="7 12" id="KW-0658">Purine biosynthesis</keyword>
<comment type="similarity">
    <text evidence="9 12">Belongs to the GARS family.</text>
</comment>
<dbReference type="PANTHER" id="PTHR43472:SF1">
    <property type="entry name" value="PHOSPHORIBOSYLAMINE--GLYCINE LIGASE, CHLOROPLASTIC"/>
    <property type="match status" value="1"/>
</dbReference>
<organism evidence="15 16">
    <name type="scientific">Limimaricola cinnabarinus LL-001</name>
    <dbReference type="NCBI Taxonomy" id="1337093"/>
    <lineage>
        <taxon>Bacteria</taxon>
        <taxon>Pseudomonadati</taxon>
        <taxon>Pseudomonadota</taxon>
        <taxon>Alphaproteobacteria</taxon>
        <taxon>Rhodobacterales</taxon>
        <taxon>Paracoccaceae</taxon>
        <taxon>Limimaricola</taxon>
    </lineage>
</organism>
<keyword evidence="6 13" id="KW-0547">Nucleotide-binding</keyword>
<dbReference type="Gene3D" id="3.40.50.20">
    <property type="match status" value="1"/>
</dbReference>
<dbReference type="InterPro" id="IPR000115">
    <property type="entry name" value="PRibGlycinamide_synth"/>
</dbReference>
<dbReference type="SMART" id="SM01210">
    <property type="entry name" value="GARS_C"/>
    <property type="match status" value="1"/>
</dbReference>
<evidence type="ECO:0000313" key="16">
    <source>
        <dbReference type="Proteomes" id="UP000016566"/>
    </source>
</evidence>
<dbReference type="PROSITE" id="PS50975">
    <property type="entry name" value="ATP_GRASP"/>
    <property type="match status" value="1"/>
</dbReference>
<dbReference type="GO" id="GO:0046872">
    <property type="term" value="F:metal ion binding"/>
    <property type="evidence" value="ECO:0007669"/>
    <property type="project" value="InterPro"/>
</dbReference>
<reference evidence="15" key="1">
    <citation type="journal article" date="2013" name="Genome Announc.">
        <title>Draft Genome Sequence of Loktanella cinnabarina LL-001T, Isolated from Deep-Sea Floor Sediment.</title>
        <authorList>
            <person name="Nishi S."/>
            <person name="Tsubouchi T."/>
            <person name="Takaki Y."/>
            <person name="Koyanagi R."/>
            <person name="Satoh N."/>
            <person name="Maruyama T."/>
            <person name="Hatada Y."/>
        </authorList>
    </citation>
    <scope>NUCLEOTIDE SEQUENCE [LARGE SCALE GENOMIC DNA]</scope>
    <source>
        <strain evidence="15">LL-001</strain>
    </source>
</reference>
<dbReference type="NCBIfam" id="TIGR00877">
    <property type="entry name" value="purD"/>
    <property type="match status" value="1"/>
</dbReference>
<dbReference type="HAMAP" id="MF_00138">
    <property type="entry name" value="GARS"/>
    <property type="match status" value="1"/>
</dbReference>
<evidence type="ECO:0000313" key="15">
    <source>
        <dbReference type="EMBL" id="GAD54004.1"/>
    </source>
</evidence>
<dbReference type="InterPro" id="IPR016185">
    <property type="entry name" value="PreATP-grasp_dom_sf"/>
</dbReference>
<dbReference type="InterPro" id="IPR037123">
    <property type="entry name" value="PRibGlycinamide_synth_C_sf"/>
</dbReference>